<dbReference type="PANTHER" id="PTHR21664:SF1">
    <property type="entry name" value="NUDC DOMAIN-CONTAINING PROTEIN 1"/>
    <property type="match status" value="1"/>
</dbReference>
<organism evidence="7 8">
    <name type="scientific">Calocera viscosa (strain TUFC12733)</name>
    <dbReference type="NCBI Taxonomy" id="1330018"/>
    <lineage>
        <taxon>Eukaryota</taxon>
        <taxon>Fungi</taxon>
        <taxon>Dikarya</taxon>
        <taxon>Basidiomycota</taxon>
        <taxon>Agaricomycotina</taxon>
        <taxon>Dacrymycetes</taxon>
        <taxon>Dacrymycetales</taxon>
        <taxon>Dacrymycetaceae</taxon>
        <taxon>Calocera</taxon>
    </lineage>
</organism>
<dbReference type="Proteomes" id="UP000076738">
    <property type="component" value="Unassembled WGS sequence"/>
</dbReference>
<dbReference type="GO" id="GO:0005634">
    <property type="term" value="C:nucleus"/>
    <property type="evidence" value="ECO:0007669"/>
    <property type="project" value="UniProtKB-SubCell"/>
</dbReference>
<dbReference type="InterPro" id="IPR008978">
    <property type="entry name" value="HSP20-like_chaperone"/>
</dbReference>
<dbReference type="PANTHER" id="PTHR21664">
    <property type="entry name" value="CHRONIC MYELOGENOUS LEUKEMIA TUMOR ANTIGEN 66"/>
    <property type="match status" value="1"/>
</dbReference>
<name>A0A167MPX7_CALVF</name>
<dbReference type="InterPro" id="IPR037895">
    <property type="entry name" value="NUDCD1"/>
</dbReference>
<evidence type="ECO:0000313" key="8">
    <source>
        <dbReference type="Proteomes" id="UP000076738"/>
    </source>
</evidence>
<dbReference type="GO" id="GO:0005737">
    <property type="term" value="C:cytoplasm"/>
    <property type="evidence" value="ECO:0007669"/>
    <property type="project" value="UniProtKB-SubCell"/>
</dbReference>
<evidence type="ECO:0000256" key="2">
    <source>
        <dbReference type="ARBA" id="ARBA00004496"/>
    </source>
</evidence>
<evidence type="ECO:0000259" key="6">
    <source>
        <dbReference type="PROSITE" id="PS51203"/>
    </source>
</evidence>
<dbReference type="InterPro" id="IPR007052">
    <property type="entry name" value="CS_dom"/>
</dbReference>
<evidence type="ECO:0000313" key="7">
    <source>
        <dbReference type="EMBL" id="KZO96947.1"/>
    </source>
</evidence>
<dbReference type="STRING" id="1330018.A0A167MPX7"/>
<reference evidence="7 8" key="1">
    <citation type="journal article" date="2016" name="Mol. Biol. Evol.">
        <title>Comparative Genomics of Early-Diverging Mushroom-Forming Fungi Provides Insights into the Origins of Lignocellulose Decay Capabilities.</title>
        <authorList>
            <person name="Nagy L.G."/>
            <person name="Riley R."/>
            <person name="Tritt A."/>
            <person name="Adam C."/>
            <person name="Daum C."/>
            <person name="Floudas D."/>
            <person name="Sun H."/>
            <person name="Yadav J.S."/>
            <person name="Pangilinan J."/>
            <person name="Larsson K.H."/>
            <person name="Matsuura K."/>
            <person name="Barry K."/>
            <person name="Labutti K."/>
            <person name="Kuo R."/>
            <person name="Ohm R.A."/>
            <person name="Bhattacharya S.S."/>
            <person name="Shirouzu T."/>
            <person name="Yoshinaga Y."/>
            <person name="Martin F.M."/>
            <person name="Grigoriev I.V."/>
            <person name="Hibbett D.S."/>
        </authorList>
    </citation>
    <scope>NUCLEOTIDE SEQUENCE [LARGE SCALE GENOMIC DNA]</scope>
    <source>
        <strain evidence="7 8">TUFC12733</strain>
    </source>
</reference>
<protein>
    <recommendedName>
        <fullName evidence="3">NudC domain-containing protein 1</fullName>
    </recommendedName>
</protein>
<dbReference type="PROSITE" id="PS51203">
    <property type="entry name" value="CS"/>
    <property type="match status" value="1"/>
</dbReference>
<evidence type="ECO:0000256" key="4">
    <source>
        <dbReference type="ARBA" id="ARBA00022490"/>
    </source>
</evidence>
<sequence length="696" mass="74574">MSDAMFLSSPLVMLNWRRPRKQLSGSRSHCSSSFVVGHATAHCDDSPLVAASPSPIMAGIGSHGGFAPVRNLLNPKFDSYLLSALDQTTLVSSHPLPAPIAAPQVPNSVYLPFHDVEYRIRHNHLTVSDGRVVYLSASYEVIAAHLDPATCQPIFSTIITLPKPANLDPPLFSEYPAIRAISGNVLAISDGAGQIHVVEAESPQNPGSGVLLDSYRLSTGEEDDMLPFRMHHVRLNKDEVHCVVSVSTRIQTPAPTSSKAAPSKTAYRLMSVSFKLPKVPHPGIQQLTVDWALNSSSLPLLLLHNPSAQRYIIASAAPFGAPAEPPPPDPQEDEIAPIPRPEENLNAVPVPAAREARPPPYSWTQAHDAVTVVFPLPSTTEKGSIRVLFSQQNLTLLVSDRGGGSAIPLPVYVRKPFWDGIHADTSYWTWEREAGSGSAVGLLTLHLDKQHEGTRWPHVFAASGTAEAGEEDVEVPETVDPSELAAIREQLEKWTASLPSEENAGLGRGVPSLLDGEMDEEVDEQVGSRVVFTYVSENGEAHCPAPLAPVDLLSIPLEHTAPSAVVKHTLDGLVFTPPTNGSPEEANYAWTHTATYPALAFVLASKRDVKFTFHHGPDLTLAFEGGTGKGLSIGGNVYMYKGAGGRSTAGQAVLRVSGGEEGPLMGVQLARLEGGKEALVCLCEKGLVVVRDVLGW</sequence>
<proteinExistence type="predicted"/>
<accession>A0A167MPX7</accession>
<dbReference type="SUPFAM" id="SSF49764">
    <property type="entry name" value="HSP20-like chaperones"/>
    <property type="match status" value="1"/>
</dbReference>
<feature type="domain" description="CS" evidence="6">
    <location>
        <begin position="356"/>
        <end position="460"/>
    </location>
</feature>
<evidence type="ECO:0000256" key="5">
    <source>
        <dbReference type="ARBA" id="ARBA00023242"/>
    </source>
</evidence>
<evidence type="ECO:0000256" key="1">
    <source>
        <dbReference type="ARBA" id="ARBA00004123"/>
    </source>
</evidence>
<dbReference type="EMBL" id="KV417282">
    <property type="protein sequence ID" value="KZO96947.1"/>
    <property type="molecule type" value="Genomic_DNA"/>
</dbReference>
<dbReference type="CDD" id="cd06467">
    <property type="entry name" value="p23_NUDC_like"/>
    <property type="match status" value="1"/>
</dbReference>
<dbReference type="OrthoDB" id="428655at2759"/>
<comment type="subcellular location">
    <subcellularLocation>
        <location evidence="2">Cytoplasm</location>
    </subcellularLocation>
    <subcellularLocation>
        <location evidence="1">Nucleus</location>
    </subcellularLocation>
</comment>
<keyword evidence="5" id="KW-0539">Nucleus</keyword>
<dbReference type="Pfam" id="PF04969">
    <property type="entry name" value="CS"/>
    <property type="match status" value="1"/>
</dbReference>
<evidence type="ECO:0000256" key="3">
    <source>
        <dbReference type="ARBA" id="ARBA00018915"/>
    </source>
</evidence>
<dbReference type="Gene3D" id="2.60.40.790">
    <property type="match status" value="1"/>
</dbReference>
<keyword evidence="8" id="KW-1185">Reference proteome</keyword>
<dbReference type="AlphaFoldDB" id="A0A167MPX7"/>
<gene>
    <name evidence="7" type="ORF">CALVIDRAFT_105308</name>
</gene>
<keyword evidence="4" id="KW-0963">Cytoplasm</keyword>